<evidence type="ECO:0000313" key="4">
    <source>
        <dbReference type="Proteomes" id="UP001596116"/>
    </source>
</evidence>
<dbReference type="GO" id="GO:0032259">
    <property type="term" value="P:methylation"/>
    <property type="evidence" value="ECO:0007669"/>
    <property type="project" value="UniProtKB-KW"/>
</dbReference>
<evidence type="ECO:0000313" key="3">
    <source>
        <dbReference type="EMBL" id="MFC6035928.1"/>
    </source>
</evidence>
<dbReference type="InterPro" id="IPR053173">
    <property type="entry name" value="SAM-binding_MTase"/>
</dbReference>
<dbReference type="RefSeq" id="WP_379882851.1">
    <property type="nucleotide sequence ID" value="NZ_JBHPON010000002.1"/>
</dbReference>
<dbReference type="Proteomes" id="UP001596116">
    <property type="component" value="Unassembled WGS sequence"/>
</dbReference>
<dbReference type="SUPFAM" id="SSF53335">
    <property type="entry name" value="S-adenosyl-L-methionine-dependent methyltransferases"/>
    <property type="match status" value="1"/>
</dbReference>
<feature type="domain" description="Methyltransferase" evidence="1">
    <location>
        <begin position="171"/>
        <end position="298"/>
    </location>
</feature>
<dbReference type="Pfam" id="PF13847">
    <property type="entry name" value="Methyltransf_31"/>
    <property type="match status" value="1"/>
</dbReference>
<dbReference type="EMBL" id="JBHPON010000002">
    <property type="protein sequence ID" value="MFC6035928.1"/>
    <property type="molecule type" value="Genomic_DNA"/>
</dbReference>
<dbReference type="CDD" id="cd02440">
    <property type="entry name" value="AdoMet_MTases"/>
    <property type="match status" value="1"/>
</dbReference>
<keyword evidence="3" id="KW-0808">Transferase</keyword>
<sequence length="353" mass="36965">MTINVNPTEVFAGQVVGDVAAAMSGVLTSLGHKLGLYQAMAAAGPISSETLAKNTNLTERYVREWLNNQTAGGYVTYDPVSQTYELPEAHVPVLADPDSPVFLIPALEVAASLWFDEDKIANAFRTGGGIAWSDHHERLFCGCEALFKPGYKASLIADWIGALDGVSETLSKGGKVADIGCGHGASAVLIAKAFPKASVHGFDNHLRSVETARKRANEADAGDNVAFDAATAKNFPGKDYDLVCYMDCLHDMGDPLGAARHAYAALKPGGTVLLVEPAAADAVENNINPVSRLYYAASTGVCTPCSKSQEVGAALGAQAGPARLSALLKEAGFASVRVAAQTPFNIILEARKA</sequence>
<dbReference type="InterPro" id="IPR036390">
    <property type="entry name" value="WH_DNA-bd_sf"/>
</dbReference>
<dbReference type="PANTHER" id="PTHR45128:SF2">
    <property type="entry name" value="METHYLTRANSFERASE DOMAIN-CONTAINING PROTEIN"/>
    <property type="match status" value="1"/>
</dbReference>
<keyword evidence="4" id="KW-1185">Reference proteome</keyword>
<dbReference type="InterPro" id="IPR025714">
    <property type="entry name" value="Methyltranfer_dom"/>
</dbReference>
<dbReference type="Gene3D" id="3.40.50.150">
    <property type="entry name" value="Vaccinia Virus protein VP39"/>
    <property type="match status" value="1"/>
</dbReference>
<accession>A0ABW1KZR4</accession>
<keyword evidence="3" id="KW-0489">Methyltransferase</keyword>
<dbReference type="InterPro" id="IPR029063">
    <property type="entry name" value="SAM-dependent_MTases_sf"/>
</dbReference>
<dbReference type="PANTHER" id="PTHR45128">
    <property type="entry name" value="METHYLTRANSFERASE TYPE 11"/>
    <property type="match status" value="1"/>
</dbReference>
<reference evidence="3 4" key="1">
    <citation type="submission" date="2024-09" db="EMBL/GenBank/DDBJ databases">
        <authorList>
            <person name="Zhang Z.-H."/>
        </authorList>
    </citation>
    <scope>NUCLEOTIDE SEQUENCE [LARGE SCALE GENOMIC DNA]</scope>
    <source>
        <strain evidence="3 4">HHTR114</strain>
    </source>
</reference>
<organism evidence="3 4">
    <name type="scientific">Hyphococcus aureus</name>
    <dbReference type="NCBI Taxonomy" id="2666033"/>
    <lineage>
        <taxon>Bacteria</taxon>
        <taxon>Pseudomonadati</taxon>
        <taxon>Pseudomonadota</taxon>
        <taxon>Alphaproteobacteria</taxon>
        <taxon>Parvularculales</taxon>
        <taxon>Parvularculaceae</taxon>
        <taxon>Hyphococcus</taxon>
    </lineage>
</organism>
<gene>
    <name evidence="3" type="ORF">ACFMB1_10255</name>
</gene>
<proteinExistence type="predicted"/>
<dbReference type="SUPFAM" id="SSF46785">
    <property type="entry name" value="Winged helix' DNA-binding domain"/>
    <property type="match status" value="1"/>
</dbReference>
<name>A0ABW1KZR4_9PROT</name>
<comment type="caution">
    <text evidence="3">The sequence shown here is derived from an EMBL/GenBank/DDBJ whole genome shotgun (WGS) entry which is preliminary data.</text>
</comment>
<dbReference type="Pfam" id="PF21320">
    <property type="entry name" value="WHD_Rv2258c"/>
    <property type="match status" value="1"/>
</dbReference>
<evidence type="ECO:0000259" key="1">
    <source>
        <dbReference type="Pfam" id="PF13847"/>
    </source>
</evidence>
<evidence type="ECO:0000259" key="2">
    <source>
        <dbReference type="Pfam" id="PF21320"/>
    </source>
</evidence>
<dbReference type="GO" id="GO:0008168">
    <property type="term" value="F:methyltransferase activity"/>
    <property type="evidence" value="ECO:0007669"/>
    <property type="project" value="UniProtKB-KW"/>
</dbReference>
<dbReference type="InterPro" id="IPR048711">
    <property type="entry name" value="WHD_Rv2258c"/>
</dbReference>
<feature type="domain" description="S-adenosylmethionine-dependent methyltransferase Rv2258c-like winged HTH" evidence="2">
    <location>
        <begin position="23"/>
        <end position="94"/>
    </location>
</feature>
<protein>
    <submittedName>
        <fullName evidence="3">Class I SAM-dependent methyltransferase</fullName>
    </submittedName>
</protein>